<dbReference type="PANTHER" id="PTHR34873:SF3">
    <property type="entry name" value="ADDICTION MODULE TOXIN, HICA FAMILY"/>
    <property type="match status" value="1"/>
</dbReference>
<keyword evidence="2" id="KW-1277">Toxin-antitoxin system</keyword>
<evidence type="ECO:0000313" key="8">
    <source>
        <dbReference type="EMBL" id="QJB45513.1"/>
    </source>
</evidence>
<protein>
    <submittedName>
        <fullName evidence="8">Type II toxin-antitoxin system HicA family toxin</fullName>
    </submittedName>
</protein>
<dbReference type="InterPro" id="IPR038570">
    <property type="entry name" value="HicA_sf"/>
</dbReference>
<keyword evidence="6" id="KW-0694">RNA-binding</keyword>
<keyword evidence="3" id="KW-0540">Nuclease</keyword>
<keyword evidence="4" id="KW-0255">Endonuclease</keyword>
<evidence type="ECO:0000256" key="7">
    <source>
        <dbReference type="ARBA" id="ARBA00023016"/>
    </source>
</evidence>
<gene>
    <name evidence="8" type="ORF">HGD76_16400</name>
</gene>
<evidence type="ECO:0000256" key="1">
    <source>
        <dbReference type="ARBA" id="ARBA00006620"/>
    </source>
</evidence>
<accession>A0A6H2C245</accession>
<dbReference type="Proteomes" id="UP000502433">
    <property type="component" value="Chromosome"/>
</dbReference>
<dbReference type="KEGG" id="dfs:HGD76_16400"/>
<comment type="similarity">
    <text evidence="1">Belongs to the HicA mRNA interferase family.</text>
</comment>
<dbReference type="GO" id="GO:0016787">
    <property type="term" value="F:hydrolase activity"/>
    <property type="evidence" value="ECO:0007669"/>
    <property type="project" value="UniProtKB-KW"/>
</dbReference>
<dbReference type="Pfam" id="PF07927">
    <property type="entry name" value="HicA_toxin"/>
    <property type="match status" value="1"/>
</dbReference>
<dbReference type="AlphaFoldDB" id="A0A6H2C245"/>
<evidence type="ECO:0000256" key="6">
    <source>
        <dbReference type="ARBA" id="ARBA00022884"/>
    </source>
</evidence>
<keyword evidence="5" id="KW-0378">Hydrolase</keyword>
<evidence type="ECO:0000256" key="2">
    <source>
        <dbReference type="ARBA" id="ARBA00022649"/>
    </source>
</evidence>
<dbReference type="PANTHER" id="PTHR34873">
    <property type="entry name" value="SSR1766 PROTEIN"/>
    <property type="match status" value="1"/>
</dbReference>
<dbReference type="SUPFAM" id="SSF54786">
    <property type="entry name" value="YcfA/nrd intein domain"/>
    <property type="match status" value="1"/>
</dbReference>
<dbReference type="RefSeq" id="WP_168696414.1">
    <property type="nucleotide sequence ID" value="NZ_CP051206.1"/>
</dbReference>
<dbReference type="GO" id="GO:0003729">
    <property type="term" value="F:mRNA binding"/>
    <property type="evidence" value="ECO:0007669"/>
    <property type="project" value="InterPro"/>
</dbReference>
<sequence length="99" mass="11142">MSRLPIVNYKTLNQLLIKLGFSVVRQKGSHVFYRHSDGRTTTVPNHQGRDLARPLLREILKEIELTVDNFNEHLPPLSAIKAKPCSPPPCPEKCTISGL</sequence>
<name>A0A6H2C245_DOLFA</name>
<dbReference type="GO" id="GO:0004519">
    <property type="term" value="F:endonuclease activity"/>
    <property type="evidence" value="ECO:0007669"/>
    <property type="project" value="UniProtKB-KW"/>
</dbReference>
<keyword evidence="7" id="KW-0346">Stress response</keyword>
<dbReference type="Gene3D" id="3.30.920.30">
    <property type="entry name" value="Hypothetical protein"/>
    <property type="match status" value="1"/>
</dbReference>
<proteinExistence type="inferred from homology"/>
<evidence type="ECO:0000256" key="3">
    <source>
        <dbReference type="ARBA" id="ARBA00022722"/>
    </source>
</evidence>
<evidence type="ECO:0000313" key="9">
    <source>
        <dbReference type="Proteomes" id="UP000502433"/>
    </source>
</evidence>
<evidence type="ECO:0000256" key="4">
    <source>
        <dbReference type="ARBA" id="ARBA00022759"/>
    </source>
</evidence>
<dbReference type="InterPro" id="IPR012933">
    <property type="entry name" value="HicA_mRNA_interferase"/>
</dbReference>
<reference evidence="8 9" key="2">
    <citation type="submission" date="2020-04" db="EMBL/GenBank/DDBJ databases">
        <authorList>
            <person name="Fomenkov A."/>
            <person name="Anton B.P."/>
            <person name="Roberts R.J."/>
        </authorList>
    </citation>
    <scope>NUCLEOTIDE SEQUENCE [LARGE SCALE GENOMIC DNA]</scope>
    <source>
        <strain evidence="8 9">CCAP 1403/13f</strain>
    </source>
</reference>
<organism evidence="8 9">
    <name type="scientific">Dolichospermum flos-aquae CCAP 1403/13F</name>
    <dbReference type="NCBI Taxonomy" id="315271"/>
    <lineage>
        <taxon>Bacteria</taxon>
        <taxon>Bacillati</taxon>
        <taxon>Cyanobacteriota</taxon>
        <taxon>Cyanophyceae</taxon>
        <taxon>Nostocales</taxon>
        <taxon>Aphanizomenonaceae</taxon>
        <taxon>Dolichospermum</taxon>
    </lineage>
</organism>
<reference evidence="8 9" key="1">
    <citation type="submission" date="2020-04" db="EMBL/GenBank/DDBJ databases">
        <title>Genome-Wide Identification of 5-Methylcytosine Sites in Bacterial Genomes By High-Throughput Sequencing of MspJI Restriction Fragments.</title>
        <authorList>
            <person name="Wu V."/>
        </authorList>
    </citation>
    <scope>NUCLEOTIDE SEQUENCE [LARGE SCALE GENOMIC DNA]</scope>
    <source>
        <strain evidence="8 9">CCAP 1403/13f</strain>
    </source>
</reference>
<evidence type="ECO:0000256" key="5">
    <source>
        <dbReference type="ARBA" id="ARBA00022801"/>
    </source>
</evidence>
<dbReference type="EMBL" id="CP051206">
    <property type="protein sequence ID" value="QJB45513.1"/>
    <property type="molecule type" value="Genomic_DNA"/>
</dbReference>